<dbReference type="PANTHER" id="PTHR33055">
    <property type="entry name" value="TRANSPOSASE FOR INSERTION SEQUENCE ELEMENT IS1111A"/>
    <property type="match status" value="1"/>
</dbReference>
<dbReference type="Pfam" id="PF01548">
    <property type="entry name" value="DEDD_Tnp_IS110"/>
    <property type="match status" value="1"/>
</dbReference>
<feature type="domain" description="Transposase IS110-like N-terminal" evidence="2">
    <location>
        <begin position="4"/>
        <end position="161"/>
    </location>
</feature>
<feature type="domain" description="Transposase IS116/IS110/IS902 C-terminal" evidence="3">
    <location>
        <begin position="268"/>
        <end position="353"/>
    </location>
</feature>
<evidence type="ECO:0000313" key="4">
    <source>
        <dbReference type="EMBL" id="CRY95052.1"/>
    </source>
</evidence>
<dbReference type="Pfam" id="PF02371">
    <property type="entry name" value="Transposase_20"/>
    <property type="match status" value="1"/>
</dbReference>
<organism evidence="4">
    <name type="scientific">uncultured prokaryote</name>
    <dbReference type="NCBI Taxonomy" id="198431"/>
    <lineage>
        <taxon>unclassified sequences</taxon>
        <taxon>environmental samples</taxon>
    </lineage>
</organism>
<protein>
    <submittedName>
        <fullName evidence="4">Uncharacterized protein</fullName>
    </submittedName>
</protein>
<evidence type="ECO:0000259" key="2">
    <source>
        <dbReference type="Pfam" id="PF01548"/>
    </source>
</evidence>
<dbReference type="EMBL" id="LN853095">
    <property type="protein sequence ID" value="CRY95052.1"/>
    <property type="molecule type" value="Genomic_DNA"/>
</dbReference>
<proteinExistence type="predicted"/>
<dbReference type="InterPro" id="IPR047650">
    <property type="entry name" value="Transpos_IS110"/>
</dbReference>
<reference evidence="4" key="2">
    <citation type="submission" date="2015-07" db="EMBL/GenBank/DDBJ databases">
        <title>Plasmids, circular viruses and viroids from rat gut.</title>
        <authorList>
            <person name="Jorgensen T.J."/>
            <person name="Hansen M.A."/>
            <person name="Xu Z."/>
            <person name="Tabak M.A."/>
            <person name="Sorensen S.J."/>
            <person name="Hansen L.H."/>
        </authorList>
    </citation>
    <scope>NUCLEOTIDE SEQUENCE</scope>
    <source>
        <strain evidence="4">RGRH0453</strain>
    </source>
</reference>
<sequence>MFIVGIDVAKRNHEVSIITSEGQTVHRAFSIRNNCTGYNHMMEKVKKLTNIKCQIVFAMESTAHYWLALYTRLKKDGYTVVVLNPIQTSTMREMFIRKTKTDAKDSFVIAELIRFGRYAESNVAQDKLLALKELCRNRFYLVDMASDLKRKITALIDRVFPEYETQFDSIFCKSSVAVLKKYPTPQKISNAHLSKLTEILWNSSNGHFGEWKAQELKDLARNSFGIDDCEGAYSMLIGLMLDQIQALTEKTDELEKKIAALLKELDSTITSIPGVGPVLGATIISEIGDVARFRSADKLAAYIGVDPSINQSGEFTAQHVHMSKRGSPYLRRAVWMASLIAVQRDPMFRAYYEKKAAEGLKYMNIIGHVTKKMTAVIFAIMRDNKIYEPVLPSAA</sequence>
<keyword evidence="1" id="KW-0175">Coiled coil</keyword>
<feature type="coiled-coil region" evidence="1">
    <location>
        <begin position="237"/>
        <end position="264"/>
    </location>
</feature>
<evidence type="ECO:0000256" key="1">
    <source>
        <dbReference type="SAM" id="Coils"/>
    </source>
</evidence>
<dbReference type="PANTHER" id="PTHR33055:SF15">
    <property type="entry name" value="TRANSPOSASE-RELATED"/>
    <property type="match status" value="1"/>
</dbReference>
<dbReference type="InterPro" id="IPR002525">
    <property type="entry name" value="Transp_IS110-like_N"/>
</dbReference>
<dbReference type="InterPro" id="IPR003346">
    <property type="entry name" value="Transposase_20"/>
</dbReference>
<dbReference type="GO" id="GO:0006313">
    <property type="term" value="P:DNA transposition"/>
    <property type="evidence" value="ECO:0007669"/>
    <property type="project" value="InterPro"/>
</dbReference>
<dbReference type="GO" id="GO:0003677">
    <property type="term" value="F:DNA binding"/>
    <property type="evidence" value="ECO:0007669"/>
    <property type="project" value="InterPro"/>
</dbReference>
<evidence type="ECO:0000259" key="3">
    <source>
        <dbReference type="Pfam" id="PF02371"/>
    </source>
</evidence>
<dbReference type="NCBIfam" id="NF033542">
    <property type="entry name" value="transpos_IS110"/>
    <property type="match status" value="1"/>
</dbReference>
<dbReference type="GO" id="GO:0004803">
    <property type="term" value="F:transposase activity"/>
    <property type="evidence" value="ECO:0007669"/>
    <property type="project" value="InterPro"/>
</dbReference>
<dbReference type="AlphaFoldDB" id="A0A0H5QGA6"/>
<accession>A0A0H5QGA6</accession>
<name>A0A0H5QGA6_9ZZZZ</name>
<reference evidence="4" key="1">
    <citation type="submission" date="2015-06" db="EMBL/GenBank/DDBJ databases">
        <authorList>
            <person name="Joergensen T."/>
        </authorList>
    </citation>
    <scope>NUCLEOTIDE SEQUENCE</scope>
    <source>
        <strain evidence="4">RGRH0453</strain>
    </source>
</reference>